<dbReference type="PANTHER" id="PTHR42756">
    <property type="entry name" value="TRANSCRIPTIONAL REGULATOR, MARR"/>
    <property type="match status" value="1"/>
</dbReference>
<dbReference type="GO" id="GO:0003677">
    <property type="term" value="F:DNA binding"/>
    <property type="evidence" value="ECO:0007669"/>
    <property type="project" value="UniProtKB-KW"/>
</dbReference>
<comment type="caution">
    <text evidence="5">The sequence shown here is derived from an EMBL/GenBank/DDBJ whole genome shotgun (WGS) entry which is preliminary data.</text>
</comment>
<dbReference type="Gene3D" id="1.10.10.10">
    <property type="entry name" value="Winged helix-like DNA-binding domain superfamily/Winged helix DNA-binding domain"/>
    <property type="match status" value="1"/>
</dbReference>
<dbReference type="InterPro" id="IPR036388">
    <property type="entry name" value="WH-like_DNA-bd_sf"/>
</dbReference>
<keyword evidence="3" id="KW-0804">Transcription</keyword>
<name>A0A645FXZ8_9ZZZZ</name>
<evidence type="ECO:0000256" key="1">
    <source>
        <dbReference type="ARBA" id="ARBA00023015"/>
    </source>
</evidence>
<keyword evidence="1" id="KW-0805">Transcription regulation</keyword>
<dbReference type="InterPro" id="IPR000835">
    <property type="entry name" value="HTH_MarR-typ"/>
</dbReference>
<dbReference type="InterPro" id="IPR036390">
    <property type="entry name" value="WH_DNA-bd_sf"/>
</dbReference>
<dbReference type="SUPFAM" id="SSF46785">
    <property type="entry name" value="Winged helix' DNA-binding domain"/>
    <property type="match status" value="1"/>
</dbReference>
<dbReference type="GO" id="GO:0003700">
    <property type="term" value="F:DNA-binding transcription factor activity"/>
    <property type="evidence" value="ECO:0007669"/>
    <property type="project" value="InterPro"/>
</dbReference>
<dbReference type="PROSITE" id="PS50995">
    <property type="entry name" value="HTH_MARR_2"/>
    <property type="match status" value="1"/>
</dbReference>
<evidence type="ECO:0000259" key="4">
    <source>
        <dbReference type="PROSITE" id="PS50995"/>
    </source>
</evidence>
<dbReference type="EMBL" id="VSSQ01063774">
    <property type="protein sequence ID" value="MPN16773.1"/>
    <property type="molecule type" value="Genomic_DNA"/>
</dbReference>
<evidence type="ECO:0000256" key="3">
    <source>
        <dbReference type="ARBA" id="ARBA00023163"/>
    </source>
</evidence>
<protein>
    <recommendedName>
        <fullName evidence="4">HTH marR-type domain-containing protein</fullName>
    </recommendedName>
</protein>
<dbReference type="Pfam" id="PF01047">
    <property type="entry name" value="MarR"/>
    <property type="match status" value="1"/>
</dbReference>
<sequence>MNQEYNVTEYVGELEWLLRHVSAVIRKRGREILADFNITPPQLTALQVLQRNGNITIGELGEKMYLAYSTATDLIDRMERNELVQRIRDNNDRRVVRLQILDKGEKLVDEVIARRKQYLAGILVEVNEEDRMHLLESLKRLDEIMKADVE</sequence>
<gene>
    <name evidence="5" type="ORF">SDC9_164119</name>
</gene>
<dbReference type="PANTHER" id="PTHR42756:SF1">
    <property type="entry name" value="TRANSCRIPTIONAL REPRESSOR OF EMRAB OPERON"/>
    <property type="match status" value="1"/>
</dbReference>
<accession>A0A645FXZ8</accession>
<feature type="domain" description="HTH marR-type" evidence="4">
    <location>
        <begin position="11"/>
        <end position="143"/>
    </location>
</feature>
<organism evidence="5">
    <name type="scientific">bioreactor metagenome</name>
    <dbReference type="NCBI Taxonomy" id="1076179"/>
    <lineage>
        <taxon>unclassified sequences</taxon>
        <taxon>metagenomes</taxon>
        <taxon>ecological metagenomes</taxon>
    </lineage>
</organism>
<proteinExistence type="predicted"/>
<evidence type="ECO:0000313" key="5">
    <source>
        <dbReference type="EMBL" id="MPN16773.1"/>
    </source>
</evidence>
<reference evidence="5" key="1">
    <citation type="submission" date="2019-08" db="EMBL/GenBank/DDBJ databases">
        <authorList>
            <person name="Kucharzyk K."/>
            <person name="Murdoch R.W."/>
            <person name="Higgins S."/>
            <person name="Loffler F."/>
        </authorList>
    </citation>
    <scope>NUCLEOTIDE SEQUENCE</scope>
</reference>
<evidence type="ECO:0000256" key="2">
    <source>
        <dbReference type="ARBA" id="ARBA00023125"/>
    </source>
</evidence>
<keyword evidence="2" id="KW-0238">DNA-binding</keyword>
<dbReference type="AlphaFoldDB" id="A0A645FXZ8"/>
<dbReference type="SMART" id="SM00347">
    <property type="entry name" value="HTH_MARR"/>
    <property type="match status" value="1"/>
</dbReference>